<dbReference type="Proteomes" id="UP000066049">
    <property type="component" value="Chromosome"/>
</dbReference>
<dbReference type="InterPro" id="IPR012347">
    <property type="entry name" value="Ferritin-like"/>
</dbReference>
<dbReference type="AlphaFoldDB" id="A0A0M4SM86"/>
<dbReference type="PANTHER" id="PTHR42932:SF1">
    <property type="entry name" value="GENERAL STRESS PROTEIN 20U"/>
    <property type="match status" value="1"/>
</dbReference>
<evidence type="ECO:0000313" key="6">
    <source>
        <dbReference type="Proteomes" id="UP000066049"/>
    </source>
</evidence>
<dbReference type="SUPFAM" id="SSF47240">
    <property type="entry name" value="Ferritin-like"/>
    <property type="match status" value="1"/>
</dbReference>
<evidence type="ECO:0000313" key="5">
    <source>
        <dbReference type="EMBL" id="ALF47384.1"/>
    </source>
</evidence>
<gene>
    <name evidence="5" type="ORF">CCON33237_0695</name>
</gene>
<dbReference type="KEGG" id="ccoc:CCON33237_0695"/>
<dbReference type="PANTHER" id="PTHR42932">
    <property type="entry name" value="GENERAL STRESS PROTEIN 20U"/>
    <property type="match status" value="1"/>
</dbReference>
<dbReference type="GO" id="GO:0005737">
    <property type="term" value="C:cytoplasm"/>
    <property type="evidence" value="ECO:0007669"/>
    <property type="project" value="UniProtKB-SubCell"/>
</dbReference>
<accession>A0A0M4SM86</accession>
<name>A0A0M4SM86_9BACT</name>
<keyword evidence="5" id="KW-0238">DNA-binding</keyword>
<dbReference type="RefSeq" id="WP_054196411.1">
    <property type="nucleotide sequence ID" value="NZ_CABMKQ010000014.1"/>
</dbReference>
<dbReference type="GO" id="GO:0008199">
    <property type="term" value="F:ferric iron binding"/>
    <property type="evidence" value="ECO:0007669"/>
    <property type="project" value="InterPro"/>
</dbReference>
<protein>
    <submittedName>
        <fullName evidence="5">DNA-binding ferritin-like protein</fullName>
    </submittedName>
</protein>
<proteinExistence type="inferred from homology"/>
<dbReference type="PROSITE" id="PS00818">
    <property type="entry name" value="DPS_1"/>
    <property type="match status" value="1"/>
</dbReference>
<dbReference type="InterPro" id="IPR009078">
    <property type="entry name" value="Ferritin-like_SF"/>
</dbReference>
<feature type="domain" description="Ferritin/DPS" evidence="4">
    <location>
        <begin position="6"/>
        <end position="144"/>
    </location>
</feature>
<dbReference type="GeneID" id="28662369"/>
<dbReference type="EMBL" id="CP012541">
    <property type="protein sequence ID" value="ALF47384.1"/>
    <property type="molecule type" value="Genomic_DNA"/>
</dbReference>
<comment type="subcellular location">
    <subcellularLocation>
        <location evidence="1">Cytoplasm</location>
    </subcellularLocation>
</comment>
<evidence type="ECO:0000256" key="1">
    <source>
        <dbReference type="ARBA" id="ARBA00004496"/>
    </source>
</evidence>
<dbReference type="Gene3D" id="1.20.1260.10">
    <property type="match status" value="1"/>
</dbReference>
<evidence type="ECO:0000256" key="3">
    <source>
        <dbReference type="RuleBase" id="RU003875"/>
    </source>
</evidence>
<dbReference type="PIRSF" id="PIRSF005900">
    <property type="entry name" value="Dps"/>
    <property type="match status" value="1"/>
</dbReference>
<evidence type="ECO:0000259" key="4">
    <source>
        <dbReference type="Pfam" id="PF00210"/>
    </source>
</evidence>
<dbReference type="GO" id="GO:0016722">
    <property type="term" value="F:oxidoreductase activity, acting on metal ions"/>
    <property type="evidence" value="ECO:0007669"/>
    <property type="project" value="InterPro"/>
</dbReference>
<dbReference type="InterPro" id="IPR008331">
    <property type="entry name" value="Ferritin_DPS_dom"/>
</dbReference>
<dbReference type="PRINTS" id="PR01346">
    <property type="entry name" value="HELNAPAPROT"/>
</dbReference>
<evidence type="ECO:0000256" key="2">
    <source>
        <dbReference type="ARBA" id="ARBA00009497"/>
    </source>
</evidence>
<dbReference type="CDD" id="cd01043">
    <property type="entry name" value="DPS"/>
    <property type="match status" value="1"/>
</dbReference>
<organism evidence="5 6">
    <name type="scientific">Campylobacter concisus</name>
    <dbReference type="NCBI Taxonomy" id="199"/>
    <lineage>
        <taxon>Bacteria</taxon>
        <taxon>Pseudomonadati</taxon>
        <taxon>Campylobacterota</taxon>
        <taxon>Epsilonproteobacteria</taxon>
        <taxon>Campylobacterales</taxon>
        <taxon>Campylobacteraceae</taxon>
        <taxon>Campylobacter</taxon>
    </lineage>
</organism>
<dbReference type="Pfam" id="PF00210">
    <property type="entry name" value="Ferritin"/>
    <property type="match status" value="1"/>
</dbReference>
<dbReference type="InterPro" id="IPR002177">
    <property type="entry name" value="DPS_DNA-bd"/>
</dbReference>
<sequence length="144" mass="16601">MSKVILQLNVIQADANALYIKFHDLHWNVKGIQFFSVHEYTEKAYEDMSEIFDDTAERALMLGGRPIVKAEELAKVTHIKHEPKEIYTPTEVLEIVLADYKHLLGEFKKLDELAEGDTTTQMYAQDQIAKFEKAIWMLNATLSK</sequence>
<dbReference type="InterPro" id="IPR023188">
    <property type="entry name" value="DPS_DNA-bd_CS"/>
</dbReference>
<dbReference type="GO" id="GO:0003677">
    <property type="term" value="F:DNA binding"/>
    <property type="evidence" value="ECO:0007669"/>
    <property type="project" value="UniProtKB-KW"/>
</dbReference>
<reference evidence="6" key="1">
    <citation type="submission" date="2015-08" db="EMBL/GenBank/DDBJ databases">
        <title>Comparative genomics of the Campylobacter concisus group.</title>
        <authorList>
            <person name="Miller W.G."/>
            <person name="Yee E."/>
            <person name="Chapman M.H."/>
            <person name="Huynh S."/>
            <person name="Bono J.L."/>
            <person name="On S.L.W."/>
            <person name="St Leger J."/>
            <person name="Foster G."/>
            <person name="Parker C.T."/>
        </authorList>
    </citation>
    <scope>NUCLEOTIDE SEQUENCE [LARGE SCALE GENOMIC DNA]</scope>
    <source>
        <strain evidence="6">ATCC 33237</strain>
    </source>
</reference>
<dbReference type="PATRIC" id="fig|199.248.peg.720"/>
<comment type="similarity">
    <text evidence="2 3">Belongs to the Dps family.</text>
</comment>